<keyword evidence="2 5" id="KW-0812">Transmembrane</keyword>
<comment type="caution">
    <text evidence="7">The sequence shown here is derived from an EMBL/GenBank/DDBJ whole genome shotgun (WGS) entry which is preliminary data.</text>
</comment>
<dbReference type="Pfam" id="PF07298">
    <property type="entry name" value="NnrU"/>
    <property type="match status" value="1"/>
</dbReference>
<dbReference type="Proteomes" id="UP001302316">
    <property type="component" value="Unassembled WGS sequence"/>
</dbReference>
<dbReference type="GO" id="GO:0016020">
    <property type="term" value="C:membrane"/>
    <property type="evidence" value="ECO:0007669"/>
    <property type="project" value="UniProtKB-SubCell"/>
</dbReference>
<evidence type="ECO:0000313" key="7">
    <source>
        <dbReference type="EMBL" id="MEA5445120.1"/>
    </source>
</evidence>
<keyword evidence="3 5" id="KW-1133">Transmembrane helix</keyword>
<evidence type="ECO:0000256" key="1">
    <source>
        <dbReference type="ARBA" id="ARBA00004141"/>
    </source>
</evidence>
<dbReference type="EMBL" id="JAYGII010000006">
    <property type="protein sequence ID" value="MEA5445120.1"/>
    <property type="molecule type" value="Genomic_DNA"/>
</dbReference>
<keyword evidence="4 5" id="KW-0472">Membrane</keyword>
<evidence type="ECO:0000256" key="2">
    <source>
        <dbReference type="ARBA" id="ARBA00022692"/>
    </source>
</evidence>
<proteinExistence type="predicted"/>
<feature type="transmembrane region" description="Helical" evidence="5">
    <location>
        <begin position="35"/>
        <end position="54"/>
    </location>
</feature>
<accession>A0AAP6JDR9</accession>
<name>A0AAP6JDR9_9GAMM</name>
<protein>
    <submittedName>
        <fullName evidence="7">NnrU family protein</fullName>
    </submittedName>
</protein>
<evidence type="ECO:0000259" key="6">
    <source>
        <dbReference type="Pfam" id="PF07298"/>
    </source>
</evidence>
<evidence type="ECO:0000313" key="8">
    <source>
        <dbReference type="Proteomes" id="UP001302316"/>
    </source>
</evidence>
<gene>
    <name evidence="7" type="ORF">VCB98_04705</name>
</gene>
<comment type="subcellular location">
    <subcellularLocation>
        <location evidence="1">Membrane</location>
        <topology evidence="1">Multi-pass membrane protein</topology>
    </subcellularLocation>
</comment>
<evidence type="ECO:0000256" key="4">
    <source>
        <dbReference type="ARBA" id="ARBA00023136"/>
    </source>
</evidence>
<reference evidence="7 8" key="1">
    <citation type="submission" date="2023-12" db="EMBL/GenBank/DDBJ databases">
        <title>Whole-genome sequencing of halo(alkali)philic microorganisms from hypersaline lakes.</title>
        <authorList>
            <person name="Sorokin D.Y."/>
            <person name="Merkel A.Y."/>
            <person name="Messina E."/>
            <person name="Yakimov M."/>
        </authorList>
    </citation>
    <scope>NUCLEOTIDE SEQUENCE [LARGE SCALE GENOMIC DNA]</scope>
    <source>
        <strain evidence="7 8">AB-CW1</strain>
    </source>
</reference>
<dbReference type="AlphaFoldDB" id="A0AAP6JDR9"/>
<dbReference type="RefSeq" id="WP_346050751.1">
    <property type="nucleotide sequence ID" value="NZ_JAYGII010000006.1"/>
</dbReference>
<dbReference type="InterPro" id="IPR009915">
    <property type="entry name" value="NnrU_dom"/>
</dbReference>
<feature type="domain" description="NnrU" evidence="6">
    <location>
        <begin position="4"/>
        <end position="183"/>
    </location>
</feature>
<sequence>MILLLIGLLLFLAIHLMPAFPGLRAGLVERLGSEARYLALFTLVIVIAVIMLAVGLREAEYVPLWGQITYGRELAPLLMGLSVFFVSAAYVPNNLHRLVQNPMLWGVVFWSAAHLLVAGHLAAVLLFGGLGAYALYAIFFRGGRRDWQSPVPRPWPWDLLTVVVAFVVYMALLWLHPYLFGVSVI</sequence>
<evidence type="ECO:0000256" key="3">
    <source>
        <dbReference type="ARBA" id="ARBA00022989"/>
    </source>
</evidence>
<feature type="transmembrane region" description="Helical" evidence="5">
    <location>
        <begin position="157"/>
        <end position="175"/>
    </location>
</feature>
<organism evidence="7 8">
    <name type="scientific">Natronospira elongata</name>
    <dbReference type="NCBI Taxonomy" id="3110268"/>
    <lineage>
        <taxon>Bacteria</taxon>
        <taxon>Pseudomonadati</taxon>
        <taxon>Pseudomonadota</taxon>
        <taxon>Gammaproteobacteria</taxon>
        <taxon>Natronospirales</taxon>
        <taxon>Natronospiraceae</taxon>
        <taxon>Natronospira</taxon>
    </lineage>
</organism>
<feature type="transmembrane region" description="Helical" evidence="5">
    <location>
        <begin position="74"/>
        <end position="91"/>
    </location>
</feature>
<keyword evidence="8" id="KW-1185">Reference proteome</keyword>
<feature type="transmembrane region" description="Helical" evidence="5">
    <location>
        <begin position="103"/>
        <end position="136"/>
    </location>
</feature>
<evidence type="ECO:0000256" key="5">
    <source>
        <dbReference type="SAM" id="Phobius"/>
    </source>
</evidence>